<evidence type="ECO:0000313" key="1">
    <source>
        <dbReference type="EMBL" id="JAD60598.1"/>
    </source>
</evidence>
<protein>
    <submittedName>
        <fullName evidence="1">Uncharacterized protein</fullName>
    </submittedName>
</protein>
<organism evidence="1">
    <name type="scientific">Arundo donax</name>
    <name type="common">Giant reed</name>
    <name type="synonym">Donax arundinaceus</name>
    <dbReference type="NCBI Taxonomy" id="35708"/>
    <lineage>
        <taxon>Eukaryota</taxon>
        <taxon>Viridiplantae</taxon>
        <taxon>Streptophyta</taxon>
        <taxon>Embryophyta</taxon>
        <taxon>Tracheophyta</taxon>
        <taxon>Spermatophyta</taxon>
        <taxon>Magnoliopsida</taxon>
        <taxon>Liliopsida</taxon>
        <taxon>Poales</taxon>
        <taxon>Poaceae</taxon>
        <taxon>PACMAD clade</taxon>
        <taxon>Arundinoideae</taxon>
        <taxon>Arundineae</taxon>
        <taxon>Arundo</taxon>
    </lineage>
</organism>
<reference evidence="1" key="2">
    <citation type="journal article" date="2015" name="Data Brief">
        <title>Shoot transcriptome of the giant reed, Arundo donax.</title>
        <authorList>
            <person name="Barrero R.A."/>
            <person name="Guerrero F.D."/>
            <person name="Moolhuijzen P."/>
            <person name="Goolsby J.A."/>
            <person name="Tidwell J."/>
            <person name="Bellgard S.E."/>
            <person name="Bellgard M.I."/>
        </authorList>
    </citation>
    <scope>NUCLEOTIDE SEQUENCE</scope>
    <source>
        <tissue evidence="1">Shoot tissue taken approximately 20 cm above the soil surface</tissue>
    </source>
</reference>
<sequence>MSAADISLSVEKIFLLRPHNFARYLASINVNNNLQSTIKVMDSLEKWFWDIYGLHCYFLQNGTQRDLNLSKCSLQAVTRYLLSSVT</sequence>
<name>A0A0A9BER5_ARUDO</name>
<accession>A0A0A9BER5</accession>
<reference evidence="1" key="1">
    <citation type="submission" date="2014-09" db="EMBL/GenBank/DDBJ databases">
        <authorList>
            <person name="Magalhaes I.L.F."/>
            <person name="Oliveira U."/>
            <person name="Santos F.R."/>
            <person name="Vidigal T.H.D.A."/>
            <person name="Brescovit A.D."/>
            <person name="Santos A.J."/>
        </authorList>
    </citation>
    <scope>NUCLEOTIDE SEQUENCE</scope>
    <source>
        <tissue evidence="1">Shoot tissue taken approximately 20 cm above the soil surface</tissue>
    </source>
</reference>
<dbReference type="EMBL" id="GBRH01237297">
    <property type="protein sequence ID" value="JAD60598.1"/>
    <property type="molecule type" value="Transcribed_RNA"/>
</dbReference>
<dbReference type="AlphaFoldDB" id="A0A0A9BER5"/>
<proteinExistence type="predicted"/>